<keyword evidence="3" id="KW-1185">Reference proteome</keyword>
<gene>
    <name evidence="2" type="ORF">Ctob_011915</name>
</gene>
<dbReference type="PANTHER" id="PTHR39474">
    <property type="entry name" value="UNNAMED PRODUCT"/>
    <property type="match status" value="1"/>
</dbReference>
<protein>
    <submittedName>
        <fullName evidence="2">Fungal specific transcription</fullName>
    </submittedName>
</protein>
<evidence type="ECO:0000313" key="2">
    <source>
        <dbReference type="EMBL" id="KOO27143.1"/>
    </source>
</evidence>
<organism evidence="2 3">
    <name type="scientific">Chrysochromulina tobinii</name>
    <dbReference type="NCBI Taxonomy" id="1460289"/>
    <lineage>
        <taxon>Eukaryota</taxon>
        <taxon>Haptista</taxon>
        <taxon>Haptophyta</taxon>
        <taxon>Prymnesiophyceae</taxon>
        <taxon>Prymnesiales</taxon>
        <taxon>Chrysochromulinaceae</taxon>
        <taxon>Chrysochromulina</taxon>
    </lineage>
</organism>
<evidence type="ECO:0000256" key="1">
    <source>
        <dbReference type="SAM" id="MobiDB-lite"/>
    </source>
</evidence>
<feature type="region of interest" description="Disordered" evidence="1">
    <location>
        <begin position="1"/>
        <end position="23"/>
    </location>
</feature>
<dbReference type="Proteomes" id="UP000037460">
    <property type="component" value="Unassembled WGS sequence"/>
</dbReference>
<reference evidence="3" key="1">
    <citation type="journal article" date="2015" name="PLoS Genet.">
        <title>Genome Sequence and Transcriptome Analyses of Chrysochromulina tobin: Metabolic Tools for Enhanced Algal Fitness in the Prominent Order Prymnesiales (Haptophyceae).</title>
        <authorList>
            <person name="Hovde B.T."/>
            <person name="Deodato C.R."/>
            <person name="Hunsperger H.M."/>
            <person name="Ryken S.A."/>
            <person name="Yost W."/>
            <person name="Jha R.K."/>
            <person name="Patterson J."/>
            <person name="Monnat R.J. Jr."/>
            <person name="Barlow S.B."/>
            <person name="Starkenburg S.R."/>
            <person name="Cattolico R.A."/>
        </authorList>
    </citation>
    <scope>NUCLEOTIDE SEQUENCE</scope>
    <source>
        <strain evidence="3">CCMP291</strain>
    </source>
</reference>
<sequence>MSDEPPAQTLLALPAPKDDAAPGTITLNVSTGEPVVMDHLGPVVVNVDGTLSRIANWDEMIDHEKELTKRRIAKRNIERLKALAESGELTALEYS</sequence>
<evidence type="ECO:0000313" key="3">
    <source>
        <dbReference type="Proteomes" id="UP000037460"/>
    </source>
</evidence>
<dbReference type="AlphaFoldDB" id="A0A0M0JLJ8"/>
<proteinExistence type="predicted"/>
<name>A0A0M0JLJ8_9EUKA</name>
<comment type="caution">
    <text evidence="2">The sequence shown here is derived from an EMBL/GenBank/DDBJ whole genome shotgun (WGS) entry which is preliminary data.</text>
</comment>
<dbReference type="EMBL" id="JWZX01002757">
    <property type="protein sequence ID" value="KOO27143.1"/>
    <property type="molecule type" value="Genomic_DNA"/>
</dbReference>
<accession>A0A0M0JLJ8</accession>
<feature type="compositionally biased region" description="Low complexity" evidence="1">
    <location>
        <begin position="1"/>
        <end position="15"/>
    </location>
</feature>
<dbReference type="PANTHER" id="PTHR39474:SF1">
    <property type="entry name" value="FUNGAL SPECIFIC TRANSCRIPTION FACTOR"/>
    <property type="match status" value="1"/>
</dbReference>
<dbReference type="OrthoDB" id="4590138at2759"/>